<dbReference type="Pfam" id="PF00431">
    <property type="entry name" value="CUB"/>
    <property type="match status" value="3"/>
</dbReference>
<keyword evidence="1" id="KW-0677">Repeat</keyword>
<dbReference type="SUPFAM" id="SSF57424">
    <property type="entry name" value="LDL receptor-like module"/>
    <property type="match status" value="1"/>
</dbReference>
<feature type="compositionally biased region" description="Basic residues" evidence="4">
    <location>
        <begin position="491"/>
        <end position="510"/>
    </location>
</feature>
<keyword evidence="5" id="KW-0472">Membrane</keyword>
<dbReference type="InterPro" id="IPR036055">
    <property type="entry name" value="LDL_receptor-like_sf"/>
</dbReference>
<evidence type="ECO:0000256" key="4">
    <source>
        <dbReference type="SAM" id="MobiDB-lite"/>
    </source>
</evidence>
<proteinExistence type="predicted"/>
<dbReference type="EMBL" id="MU826883">
    <property type="protein sequence ID" value="KAJ7369846.1"/>
    <property type="molecule type" value="Genomic_DNA"/>
</dbReference>
<evidence type="ECO:0000313" key="8">
    <source>
        <dbReference type="EMBL" id="KAJ7369846.1"/>
    </source>
</evidence>
<keyword evidence="5" id="KW-1133">Transmembrane helix</keyword>
<dbReference type="AlphaFoldDB" id="A0A9W9YUZ9"/>
<evidence type="ECO:0000259" key="7">
    <source>
        <dbReference type="PROSITE" id="PS01180"/>
    </source>
</evidence>
<keyword evidence="9" id="KW-1185">Reference proteome</keyword>
<dbReference type="SMART" id="SM00042">
    <property type="entry name" value="CUB"/>
    <property type="match status" value="3"/>
</dbReference>
<dbReference type="PROSITE" id="PS50068">
    <property type="entry name" value="LDLRA_2"/>
    <property type="match status" value="1"/>
</dbReference>
<sequence length="641" mass="71373">MVESQWRRCMACLKCIFLLSGVLVSAKPTLDLTTDSNGKQSCDFIKKGSSGEILSPNYPQQYPNNKECSWKIEMPLLQKIVIVFETFNLDSSPPIDFVCDDSDDSVEVHDGEVGLLGKYCAGNIPPRQITSKSHILRVVFKSDNRTTPGFHGNFRAIYSSCGGYFADPSGDLASPSYPQRFPADIQCLWQIRVPVDYVIELRFKDFNMDGMYPCNVDYVKVTDGFNASNTELGHFCSTRPPKETVIRSTGNKMSLESKSYKESNSRGFKVHYTRVPHCNGFLESDYGRFTSPGYPGPRRMDKECSWLITVTEGKIVALMFEYFNIDSSTSTFSTSGDCGDDYVEVFDRSSQNDVSLGRFCTINNKPMGMLRSTGRQMLVKLKTSFENKGDGFLASYYAMEPDNYFEGCDEFDNQLLFTCDNGQKIQCQWKCDGTNDCVDGSDERHCAPTPTPASQKSNDIRNYVIVILSITGSALAIICIGFIIDRLRKKRTSSRPSRRRMRNRLRRLPRPRLSTAEDAPLTDEPSSPPPPYDLASESACFDVSVIQPHLGILSPPSRGVRQTSGRRVQSQADIRTEDITSNSAQANVQEIQTVTSLEEEEGGGESISGNAIVGTLSPSESISSLNDTAPLIWRSDSVIEL</sequence>
<organism evidence="8 9">
    <name type="scientific">Desmophyllum pertusum</name>
    <dbReference type="NCBI Taxonomy" id="174260"/>
    <lineage>
        <taxon>Eukaryota</taxon>
        <taxon>Metazoa</taxon>
        <taxon>Cnidaria</taxon>
        <taxon>Anthozoa</taxon>
        <taxon>Hexacorallia</taxon>
        <taxon>Scleractinia</taxon>
        <taxon>Caryophylliina</taxon>
        <taxon>Caryophylliidae</taxon>
        <taxon>Desmophyllum</taxon>
    </lineage>
</organism>
<dbReference type="Proteomes" id="UP001163046">
    <property type="component" value="Unassembled WGS sequence"/>
</dbReference>
<accession>A0A9W9YUZ9</accession>
<name>A0A9W9YUZ9_9CNID</name>
<gene>
    <name evidence="8" type="ORF">OS493_036073</name>
</gene>
<feature type="region of interest" description="Disordered" evidence="4">
    <location>
        <begin position="552"/>
        <end position="572"/>
    </location>
</feature>
<dbReference type="CDD" id="cd00112">
    <property type="entry name" value="LDLa"/>
    <property type="match status" value="1"/>
</dbReference>
<dbReference type="SMART" id="SM00192">
    <property type="entry name" value="LDLa"/>
    <property type="match status" value="1"/>
</dbReference>
<feature type="transmembrane region" description="Helical" evidence="5">
    <location>
        <begin position="463"/>
        <end position="484"/>
    </location>
</feature>
<dbReference type="InterPro" id="IPR002172">
    <property type="entry name" value="LDrepeatLR_classA_rpt"/>
</dbReference>
<dbReference type="Gene3D" id="4.10.400.10">
    <property type="entry name" value="Low-density Lipoprotein Receptor"/>
    <property type="match status" value="1"/>
</dbReference>
<dbReference type="Gene3D" id="2.60.120.290">
    <property type="entry name" value="Spermadhesin, CUB domain"/>
    <property type="match status" value="3"/>
</dbReference>
<keyword evidence="6" id="KW-0732">Signal</keyword>
<evidence type="ECO:0000256" key="2">
    <source>
        <dbReference type="ARBA" id="ARBA00023157"/>
    </source>
</evidence>
<evidence type="ECO:0000256" key="1">
    <source>
        <dbReference type="ARBA" id="ARBA00022737"/>
    </source>
</evidence>
<reference evidence="8" key="1">
    <citation type="submission" date="2023-01" db="EMBL/GenBank/DDBJ databases">
        <title>Genome assembly of the deep-sea coral Lophelia pertusa.</title>
        <authorList>
            <person name="Herrera S."/>
            <person name="Cordes E."/>
        </authorList>
    </citation>
    <scope>NUCLEOTIDE SEQUENCE</scope>
    <source>
        <strain evidence="8">USNM1676648</strain>
        <tissue evidence="8">Polyp</tissue>
    </source>
</reference>
<keyword evidence="5" id="KW-0812">Transmembrane</keyword>
<dbReference type="FunFam" id="2.60.120.290:FF:000005">
    <property type="entry name" value="Procollagen C-endopeptidase enhancer 1"/>
    <property type="match status" value="1"/>
</dbReference>
<evidence type="ECO:0000256" key="5">
    <source>
        <dbReference type="SAM" id="Phobius"/>
    </source>
</evidence>
<dbReference type="SUPFAM" id="SSF49854">
    <property type="entry name" value="Spermadhesin, CUB domain"/>
    <property type="match status" value="3"/>
</dbReference>
<feature type="region of interest" description="Disordered" evidence="4">
    <location>
        <begin position="491"/>
        <end position="534"/>
    </location>
</feature>
<keyword evidence="2 3" id="KW-1015">Disulfide bond</keyword>
<feature type="signal peptide" evidence="6">
    <location>
        <begin position="1"/>
        <end position="26"/>
    </location>
</feature>
<evidence type="ECO:0000256" key="6">
    <source>
        <dbReference type="SAM" id="SignalP"/>
    </source>
</evidence>
<dbReference type="FunFam" id="2.60.120.290:FF:000013">
    <property type="entry name" value="Membrane frizzled-related protein"/>
    <property type="match status" value="1"/>
</dbReference>
<feature type="domain" description="CUB" evidence="7">
    <location>
        <begin position="42"/>
        <end position="161"/>
    </location>
</feature>
<feature type="disulfide bond" evidence="3">
    <location>
        <begin position="419"/>
        <end position="437"/>
    </location>
</feature>
<dbReference type="CDD" id="cd00041">
    <property type="entry name" value="CUB"/>
    <property type="match status" value="3"/>
</dbReference>
<comment type="caution">
    <text evidence="8">The sequence shown here is derived from an EMBL/GenBank/DDBJ whole genome shotgun (WGS) entry which is preliminary data.</text>
</comment>
<dbReference type="PROSITE" id="PS01180">
    <property type="entry name" value="CUB"/>
    <property type="match status" value="3"/>
</dbReference>
<dbReference type="InterPro" id="IPR000859">
    <property type="entry name" value="CUB_dom"/>
</dbReference>
<protein>
    <recommendedName>
        <fullName evidence="7">CUB domain-containing protein</fullName>
    </recommendedName>
</protein>
<feature type="domain" description="CUB" evidence="7">
    <location>
        <begin position="278"/>
        <end position="399"/>
    </location>
</feature>
<dbReference type="PANTHER" id="PTHR24251">
    <property type="entry name" value="OVOCHYMASE-RELATED"/>
    <property type="match status" value="1"/>
</dbReference>
<evidence type="ECO:0000313" key="9">
    <source>
        <dbReference type="Proteomes" id="UP001163046"/>
    </source>
</evidence>
<evidence type="ECO:0000256" key="3">
    <source>
        <dbReference type="PROSITE-ProRule" id="PRU00124"/>
    </source>
</evidence>
<feature type="disulfide bond" evidence="3">
    <location>
        <begin position="431"/>
        <end position="446"/>
    </location>
</feature>
<dbReference type="Pfam" id="PF00057">
    <property type="entry name" value="Ldl_recept_a"/>
    <property type="match status" value="1"/>
</dbReference>
<dbReference type="OrthoDB" id="10009301at2759"/>
<comment type="caution">
    <text evidence="3">Lacks conserved residue(s) required for the propagation of feature annotation.</text>
</comment>
<feature type="domain" description="CUB" evidence="7">
    <location>
        <begin position="161"/>
        <end position="275"/>
    </location>
</feature>
<dbReference type="InterPro" id="IPR035914">
    <property type="entry name" value="Sperma_CUB_dom_sf"/>
</dbReference>
<feature type="chain" id="PRO_5040947891" description="CUB domain-containing protein" evidence="6">
    <location>
        <begin position="27"/>
        <end position="641"/>
    </location>
</feature>
<feature type="compositionally biased region" description="Polar residues" evidence="4">
    <location>
        <begin position="560"/>
        <end position="572"/>
    </location>
</feature>